<proteinExistence type="predicted"/>
<keyword evidence="5" id="KW-0135">Cellulose biosynthesis</keyword>
<feature type="signal peptide" evidence="6">
    <location>
        <begin position="1"/>
        <end position="30"/>
    </location>
</feature>
<dbReference type="InterPro" id="IPR011990">
    <property type="entry name" value="TPR-like_helical_dom_sf"/>
</dbReference>
<feature type="domain" description="Cellulose synthase operon C C-terminal" evidence="7">
    <location>
        <begin position="931"/>
        <end position="1262"/>
    </location>
</feature>
<dbReference type="PANTHER" id="PTHR12558:SF13">
    <property type="entry name" value="CELL DIVISION CYCLE PROTEIN 27 HOMOLOG"/>
    <property type="match status" value="1"/>
</dbReference>
<dbReference type="GO" id="GO:0006011">
    <property type="term" value="P:UDP-alpha-D-glucose metabolic process"/>
    <property type="evidence" value="ECO:0007669"/>
    <property type="project" value="InterPro"/>
</dbReference>
<dbReference type="GO" id="GO:0019867">
    <property type="term" value="C:outer membrane"/>
    <property type="evidence" value="ECO:0007669"/>
    <property type="project" value="InterPro"/>
</dbReference>
<organism evidence="8 9">
    <name type="scientific">Paralcaligenes ureilyticus</name>
    <dbReference type="NCBI Taxonomy" id="627131"/>
    <lineage>
        <taxon>Bacteria</taxon>
        <taxon>Pseudomonadati</taxon>
        <taxon>Pseudomonadota</taxon>
        <taxon>Betaproteobacteria</taxon>
        <taxon>Burkholderiales</taxon>
        <taxon>Alcaligenaceae</taxon>
        <taxon>Paralcaligenes</taxon>
    </lineage>
</organism>
<comment type="caution">
    <text evidence="8">The sequence shown here is derived from an EMBL/GenBank/DDBJ whole genome shotgun (WGS) entry which is preliminary data.</text>
</comment>
<dbReference type="RefSeq" id="WP_165930990.1">
    <property type="nucleotide sequence ID" value="NZ_SMAJ01000006.1"/>
</dbReference>
<evidence type="ECO:0000259" key="7">
    <source>
        <dbReference type="Pfam" id="PF05420"/>
    </source>
</evidence>
<dbReference type="InterPro" id="IPR003921">
    <property type="entry name" value="Cell_synth_C"/>
</dbReference>
<dbReference type="Gene3D" id="1.25.40.10">
    <property type="entry name" value="Tetratricopeptide repeat domain"/>
    <property type="match status" value="4"/>
</dbReference>
<feature type="chain" id="PRO_5020855158" evidence="6">
    <location>
        <begin position="31"/>
        <end position="1281"/>
    </location>
</feature>
<name>A0A4R3M2P7_9BURK</name>
<evidence type="ECO:0000256" key="4">
    <source>
        <dbReference type="ARBA" id="ARBA00022803"/>
    </source>
</evidence>
<accession>A0A4R3M2P7</accession>
<dbReference type="Pfam" id="PF05420">
    <property type="entry name" value="BCSC_C"/>
    <property type="match status" value="1"/>
</dbReference>
<dbReference type="UniPathway" id="UPA00694"/>
<evidence type="ECO:0000256" key="3">
    <source>
        <dbReference type="ARBA" id="ARBA00022737"/>
    </source>
</evidence>
<evidence type="ECO:0000313" key="9">
    <source>
        <dbReference type="Proteomes" id="UP000295525"/>
    </source>
</evidence>
<evidence type="ECO:0000256" key="6">
    <source>
        <dbReference type="SAM" id="SignalP"/>
    </source>
</evidence>
<keyword evidence="3" id="KW-0677">Repeat</keyword>
<dbReference type="PANTHER" id="PTHR12558">
    <property type="entry name" value="CELL DIVISION CYCLE 16,23,27"/>
    <property type="match status" value="1"/>
</dbReference>
<gene>
    <name evidence="8" type="ORF">EDC26_106198</name>
</gene>
<keyword evidence="9" id="KW-1185">Reference proteome</keyword>
<dbReference type="EMBL" id="SMAJ01000006">
    <property type="protein sequence ID" value="TCT07474.1"/>
    <property type="molecule type" value="Genomic_DNA"/>
</dbReference>
<keyword evidence="4" id="KW-0802">TPR repeat</keyword>
<evidence type="ECO:0000256" key="1">
    <source>
        <dbReference type="ARBA" id="ARBA00005186"/>
    </source>
</evidence>
<dbReference type="InterPro" id="IPR008410">
    <property type="entry name" value="BCSC_C"/>
</dbReference>
<dbReference type="Proteomes" id="UP000295525">
    <property type="component" value="Unassembled WGS sequence"/>
</dbReference>
<dbReference type="PRINTS" id="PR01441">
    <property type="entry name" value="CELLSNTHASEC"/>
</dbReference>
<dbReference type="SUPFAM" id="SSF48452">
    <property type="entry name" value="TPR-like"/>
    <property type="match status" value="2"/>
</dbReference>
<dbReference type="Pfam" id="PF14559">
    <property type="entry name" value="TPR_19"/>
    <property type="match status" value="3"/>
</dbReference>
<evidence type="ECO:0000313" key="8">
    <source>
        <dbReference type="EMBL" id="TCT07474.1"/>
    </source>
</evidence>
<dbReference type="SMART" id="SM00028">
    <property type="entry name" value="TPR"/>
    <property type="match status" value="8"/>
</dbReference>
<keyword evidence="2 6" id="KW-0732">Signal</keyword>
<reference evidence="8 9" key="1">
    <citation type="submission" date="2019-03" db="EMBL/GenBank/DDBJ databases">
        <title>Genomic Encyclopedia of Type Strains, Phase IV (KMG-IV): sequencing the most valuable type-strain genomes for metagenomic binning, comparative biology and taxonomic classification.</title>
        <authorList>
            <person name="Goeker M."/>
        </authorList>
    </citation>
    <scope>NUCLEOTIDE SEQUENCE [LARGE SCALE GENOMIC DNA]</scope>
    <source>
        <strain evidence="8 9">DSM 24591</strain>
    </source>
</reference>
<evidence type="ECO:0000256" key="5">
    <source>
        <dbReference type="ARBA" id="ARBA00022916"/>
    </source>
</evidence>
<dbReference type="GO" id="GO:0030244">
    <property type="term" value="P:cellulose biosynthetic process"/>
    <property type="evidence" value="ECO:0007669"/>
    <property type="project" value="UniProtKB-KW"/>
</dbReference>
<evidence type="ECO:0000256" key="2">
    <source>
        <dbReference type="ARBA" id="ARBA00022729"/>
    </source>
</evidence>
<comment type="pathway">
    <text evidence="1">Glycan metabolism; bacterial cellulose biosynthesis.</text>
</comment>
<dbReference type="Pfam" id="PF13432">
    <property type="entry name" value="TPR_16"/>
    <property type="match status" value="1"/>
</dbReference>
<sequence length="1281" mass="139065">MNGAAVLHSPSLKVLTAALCCLMEAAAASAAMTPLNGVAPPVQAVGPASVVAQLIASARFWSQKQRDDLAIGQIQKALRIAPDNPDALGTLGLIEVRMSRLVEAARLVSRLNTLSPDSDAARELDYAYRMAGPDKQEFATVRRLSNTDQTAEAVRRLKALFPKGPPQGDLAADYFDVLAQNPPDRAGAIAALRQVTIRHPENFNAALTLASLLNREAATRMEAASIVARVFKDSEAGRSSVLSVWRRILRAAGDDPAYLQSLQAYAAAAPDDTEFKDLLTATLGKQHEQRALAADPYWQAQREGLSLLDRGRVAQAAPLLEKAMTKRSTDPELLGGLGILRMRQSRQAEARILFERAAKIDPAGREKWEGLAATAQFWSTLRLSSDASKSGNPAQAERYARAAMAMQPDNAYAQRVLLDSLLAQKKWREAEPMLRRLLAQPAADVGVVRDMSTLLRGSGRADEIASMMRGLQTRFTGKKQAAFQQLRADQLSTDADHLLKQDKTGQALEKLEQSLKEDPDSAWTRYTLARTYLSLGLPQLGQSVMNEGFARSKAADMSYATALYRNGQDDVPGAMAAIGRIAPAQRTEGMRALAHNLQAQQLLKKARAQFARGQHVASEKSLNSAAALAVDDPYMLASLGSEWIAQGQPDHGLGLLGHWIHAHSAKPDVDVLLRYGDLLASAKRETTLKRWLADIGKISGLTPKQKQRLEDQGLRQVLRATDLALADEDYEQAEKLLNQAGPAYRADSRWLLELVDLRRDQGRYAEARTVLASILAKKPDDLDAQLALARVLEQSGERRKALTVVRNVVSEAPPDDVDTRLSAARRLVALRRPQEAAVLTDDLHARFAQRPDVTVQQGRILEATGQYDLAKARFQAALAQESQAGVRPGRDGTPAEAALMDLDLRPQPLIETAFIPSYDSGTPGVSLFHGVTVPLHVQVPQGYDGHWFFHADTVKLDAGTLDDTADAYSWKSFGQFAASPQSAHGSFDTRATGVALGAGFEADNWRADVGTTPLGFPVQNLVGGVKVDIPNDYVNLRVNASRRALTSSVLSYSGARDPVSGEVYGGVVRTGVDVRVSRDVGKAGVFAQLGAGVYTGRNVAPNQAYALRTGFTVPVLSGRNWRVESGLVGNYWHYAKNLDFYTYGQGGYYSPQRYLSAGVPLIWTGRSGKASWGLQATVGFSQATTADSDFFPTRPDLQAKALQAGSDNVHTGGSSSGVSYSVQGIFQYNFTRHIVGGLSFSLDRSTTYTPSTVMIYFRYLFNPDTGPVKFPPHGAQLYSDF</sequence>
<protein>
    <submittedName>
        <fullName evidence="8">Tetratricopeptide repeat protein</fullName>
    </submittedName>
</protein>
<dbReference type="InterPro" id="IPR019734">
    <property type="entry name" value="TPR_rpt"/>
</dbReference>